<feature type="transmembrane region" description="Helical" evidence="5">
    <location>
        <begin position="239"/>
        <end position="263"/>
    </location>
</feature>
<evidence type="ECO:0000313" key="7">
    <source>
        <dbReference type="Proteomes" id="UP000085678"/>
    </source>
</evidence>
<feature type="transmembrane region" description="Helical" evidence="5">
    <location>
        <begin position="275"/>
        <end position="297"/>
    </location>
</feature>
<dbReference type="Pfam" id="PF00083">
    <property type="entry name" value="Sugar_tr"/>
    <property type="match status" value="1"/>
</dbReference>
<feature type="domain" description="Major facilitator superfamily (MFS) profile" evidence="6">
    <location>
        <begin position="108"/>
        <end position="404"/>
    </location>
</feature>
<dbReference type="PROSITE" id="PS50850">
    <property type="entry name" value="MFS"/>
    <property type="match status" value="1"/>
</dbReference>
<dbReference type="SUPFAM" id="SSF103473">
    <property type="entry name" value="MFS general substrate transporter"/>
    <property type="match status" value="1"/>
</dbReference>
<feature type="transmembrane region" description="Helical" evidence="5">
    <location>
        <begin position="185"/>
        <end position="205"/>
    </location>
</feature>
<feature type="transmembrane region" description="Helical" evidence="5">
    <location>
        <begin position="21"/>
        <end position="43"/>
    </location>
</feature>
<evidence type="ECO:0000256" key="5">
    <source>
        <dbReference type="SAM" id="Phobius"/>
    </source>
</evidence>
<evidence type="ECO:0000256" key="2">
    <source>
        <dbReference type="ARBA" id="ARBA00022692"/>
    </source>
</evidence>
<sequence length="404" mass="45320">MNFDDFLKILGEFGTYQKQRCALICVVAFYSVISTLGVVFYGAEPFHHCKIPQERLEYVSRTYGNLSKEQLLDMNVPYTKYGKRNGCALYRMDITLTNGSISVFQNITAANSSTSGILQRLMTTSLESDVEYAQTVNLTTSSDSLWNSTVWKSQETYPCPVGRYYSTDEYQATIVSEFDLTCDNAWQLSTCSSVFFGGKLVAILVSGILSDRFGRRPIFLGSVVVLAASGIGLAFSPNMAVFCILYVIQGASDSSMYISLYTMGMELVGTKYRKLIGMGMAISFGLGHTLLALEAYFLRNWRYLALVACSPAVIIIFFYFVFNESVRWLLSRGRHKEAKRIITKAARINKIKLGEDTRERPVKEGDEEKQTKTLSAESVQDLEENCSDFKACVLQPQKLKMFAC</sequence>
<dbReference type="PANTHER" id="PTHR24064">
    <property type="entry name" value="SOLUTE CARRIER FAMILY 22 MEMBER"/>
    <property type="match status" value="1"/>
</dbReference>
<gene>
    <name evidence="8" type="primary">LOC106166190</name>
</gene>
<protein>
    <submittedName>
        <fullName evidence="8">Organic cation transporter protein</fullName>
    </submittedName>
</protein>
<dbReference type="AlphaFoldDB" id="A0A2R2MPF4"/>
<dbReference type="InParanoid" id="A0A2R2MPF4"/>
<evidence type="ECO:0000256" key="3">
    <source>
        <dbReference type="ARBA" id="ARBA00022989"/>
    </source>
</evidence>
<dbReference type="InterPro" id="IPR036259">
    <property type="entry name" value="MFS_trans_sf"/>
</dbReference>
<dbReference type="InterPro" id="IPR020846">
    <property type="entry name" value="MFS_dom"/>
</dbReference>
<evidence type="ECO:0000313" key="8">
    <source>
        <dbReference type="RefSeq" id="XP_023932063.1"/>
    </source>
</evidence>
<reference evidence="8" key="1">
    <citation type="journal article" date="2015" name="Nat. Commun.">
        <title>The Lingula genome provides insights into brachiopod evolution and the origin of phosphate biomineralization.</title>
        <authorList>
            <person name="Luo Y.J."/>
            <person name="Takeuchi T."/>
            <person name="Koyanagi R."/>
            <person name="Yamada L."/>
            <person name="Kanda M."/>
            <person name="Khalturina M."/>
            <person name="Fujie M."/>
            <person name="Yamasaki S.I."/>
            <person name="Endo K."/>
            <person name="Satoh N."/>
        </authorList>
    </citation>
    <scope>NUCLEOTIDE SEQUENCE</scope>
</reference>
<keyword evidence="7" id="KW-1185">Reference proteome</keyword>
<proteinExistence type="predicted"/>
<organism evidence="7 8">
    <name type="scientific">Lingula anatina</name>
    <name type="common">Brachiopod</name>
    <name type="synonym">Lingula unguis</name>
    <dbReference type="NCBI Taxonomy" id="7574"/>
    <lineage>
        <taxon>Eukaryota</taxon>
        <taxon>Metazoa</taxon>
        <taxon>Spiralia</taxon>
        <taxon>Lophotrochozoa</taxon>
        <taxon>Brachiopoda</taxon>
        <taxon>Linguliformea</taxon>
        <taxon>Lingulata</taxon>
        <taxon>Lingulida</taxon>
        <taxon>Linguloidea</taxon>
        <taxon>Lingulidae</taxon>
        <taxon>Lingula</taxon>
    </lineage>
</organism>
<feature type="transmembrane region" description="Helical" evidence="5">
    <location>
        <begin position="217"/>
        <end position="233"/>
    </location>
</feature>
<evidence type="ECO:0000256" key="1">
    <source>
        <dbReference type="ARBA" id="ARBA00004141"/>
    </source>
</evidence>
<keyword evidence="4 5" id="KW-0472">Membrane</keyword>
<dbReference type="Proteomes" id="UP000085678">
    <property type="component" value="Unplaced"/>
</dbReference>
<dbReference type="GeneID" id="106166190"/>
<feature type="transmembrane region" description="Helical" evidence="5">
    <location>
        <begin position="303"/>
        <end position="322"/>
    </location>
</feature>
<comment type="subcellular location">
    <subcellularLocation>
        <location evidence="1">Membrane</location>
        <topology evidence="1">Multi-pass membrane protein</topology>
    </subcellularLocation>
</comment>
<dbReference type="KEGG" id="lak:106166190"/>
<evidence type="ECO:0000256" key="4">
    <source>
        <dbReference type="ARBA" id="ARBA00023136"/>
    </source>
</evidence>
<dbReference type="RefSeq" id="XP_023932063.1">
    <property type="nucleotide sequence ID" value="XM_024076295.1"/>
</dbReference>
<evidence type="ECO:0000259" key="6">
    <source>
        <dbReference type="PROSITE" id="PS50850"/>
    </source>
</evidence>
<accession>A0A2R2MPF4</accession>
<reference evidence="8" key="2">
    <citation type="submission" date="2025-08" db="UniProtKB">
        <authorList>
            <consortium name="RefSeq"/>
        </authorList>
    </citation>
    <scope>IDENTIFICATION</scope>
</reference>
<dbReference type="OrthoDB" id="5141738at2759"/>
<dbReference type="InterPro" id="IPR005828">
    <property type="entry name" value="MFS_sugar_transport-like"/>
</dbReference>
<dbReference type="GO" id="GO:0022857">
    <property type="term" value="F:transmembrane transporter activity"/>
    <property type="evidence" value="ECO:0007669"/>
    <property type="project" value="InterPro"/>
</dbReference>
<name>A0A2R2MPF4_LINAN</name>
<dbReference type="Gene3D" id="1.20.1250.20">
    <property type="entry name" value="MFS general substrate transporter like domains"/>
    <property type="match status" value="1"/>
</dbReference>
<keyword evidence="2 5" id="KW-0812">Transmembrane</keyword>
<dbReference type="InterPro" id="IPR005829">
    <property type="entry name" value="Sugar_transporter_CS"/>
</dbReference>
<dbReference type="GO" id="GO:0016020">
    <property type="term" value="C:membrane"/>
    <property type="evidence" value="ECO:0007669"/>
    <property type="project" value="UniProtKB-SubCell"/>
</dbReference>
<keyword evidence="3 5" id="KW-1133">Transmembrane helix</keyword>
<dbReference type="PROSITE" id="PS00216">
    <property type="entry name" value="SUGAR_TRANSPORT_1"/>
    <property type="match status" value="1"/>
</dbReference>